<dbReference type="PANTHER" id="PTHR43566:SF2">
    <property type="entry name" value="DUF4143 DOMAIN-CONTAINING PROTEIN"/>
    <property type="match status" value="1"/>
</dbReference>
<gene>
    <name evidence="3" type="ORF">OMM_11469</name>
</gene>
<protein>
    <submittedName>
        <fullName evidence="3">ATPase</fullName>
    </submittedName>
</protein>
<feature type="domain" description="AAA" evidence="1">
    <location>
        <begin position="16"/>
        <end position="133"/>
    </location>
</feature>
<organism evidence="3 4">
    <name type="scientific">Candidatus Magnetoglobus multicellularis str. Araruama</name>
    <dbReference type="NCBI Taxonomy" id="890399"/>
    <lineage>
        <taxon>Bacteria</taxon>
        <taxon>Pseudomonadati</taxon>
        <taxon>Thermodesulfobacteriota</taxon>
        <taxon>Desulfobacteria</taxon>
        <taxon>Desulfobacterales</taxon>
        <taxon>Desulfobacteraceae</taxon>
        <taxon>Candidatus Magnetoglobus</taxon>
    </lineage>
</organism>
<dbReference type="SUPFAM" id="SSF52540">
    <property type="entry name" value="P-loop containing nucleoside triphosphate hydrolases"/>
    <property type="match status" value="1"/>
</dbReference>
<proteinExistence type="predicted"/>
<dbReference type="PANTHER" id="PTHR43566">
    <property type="entry name" value="CONSERVED PROTEIN"/>
    <property type="match status" value="1"/>
</dbReference>
<evidence type="ECO:0000313" key="3">
    <source>
        <dbReference type="EMBL" id="ETR67550.1"/>
    </source>
</evidence>
<name>A0A1V1NY87_9BACT</name>
<dbReference type="InterPro" id="IPR041682">
    <property type="entry name" value="AAA_14"/>
</dbReference>
<accession>A0A1V1NY87</accession>
<evidence type="ECO:0000259" key="2">
    <source>
        <dbReference type="Pfam" id="PF13635"/>
    </source>
</evidence>
<evidence type="ECO:0000259" key="1">
    <source>
        <dbReference type="Pfam" id="PF13173"/>
    </source>
</evidence>
<sequence>MQQFKERFFKPPSGSYFIFGPRGTGKSTWLKKNYPDAKFIDLLDDITFKDHIAHPERIKQIVKANLQTNTYIIDEVQKAPVLLDSIHSLIEEFKTHQFIMTGSSARKLRHGGVNLLAGRAILTHFHPFMAAEFGAEFNLDYALKTGMVPLIVSSKSPAKTILSYISLYLKEEVKEESLVRNVGNFARFLESISFTHGNILNISNVARDCQISRKIVDNYISITEDLLLGYRLPVFTKRAKRAMSVQPKFYLFDAGVYYNLRPKGPIDSPDEIGGLALEGFVLQHLKAWCDYSDNEINCYFWRSRGGSEVDFVLYGMNHFRAIEVKNASKIFPKSLKSLKEFKKDYPEADLLLLYRGTERLIVDDIPCYPVDDFLMHLKPDYWPVMGMGSNLEL</sequence>
<dbReference type="Pfam" id="PF13635">
    <property type="entry name" value="DUF4143"/>
    <property type="match status" value="1"/>
</dbReference>
<dbReference type="EMBL" id="ATBP01001327">
    <property type="protein sequence ID" value="ETR67550.1"/>
    <property type="molecule type" value="Genomic_DNA"/>
</dbReference>
<reference evidence="4" key="1">
    <citation type="submission" date="2012-11" db="EMBL/GenBank/DDBJ databases">
        <authorList>
            <person name="Lucero-Rivera Y.E."/>
            <person name="Tovar-Ramirez D."/>
        </authorList>
    </citation>
    <scope>NUCLEOTIDE SEQUENCE [LARGE SCALE GENOMIC DNA]</scope>
    <source>
        <strain evidence="4">Araruama</strain>
    </source>
</reference>
<dbReference type="Proteomes" id="UP000189670">
    <property type="component" value="Unassembled WGS sequence"/>
</dbReference>
<feature type="domain" description="DUF4143" evidence="2">
    <location>
        <begin position="172"/>
        <end position="326"/>
    </location>
</feature>
<evidence type="ECO:0000313" key="4">
    <source>
        <dbReference type="Proteomes" id="UP000189670"/>
    </source>
</evidence>
<dbReference type="InterPro" id="IPR027417">
    <property type="entry name" value="P-loop_NTPase"/>
</dbReference>
<dbReference type="InterPro" id="IPR025420">
    <property type="entry name" value="DUF4143"/>
</dbReference>
<dbReference type="Pfam" id="PF13173">
    <property type="entry name" value="AAA_14"/>
    <property type="match status" value="1"/>
</dbReference>
<comment type="caution">
    <text evidence="3">The sequence shown here is derived from an EMBL/GenBank/DDBJ whole genome shotgun (WGS) entry which is preliminary data.</text>
</comment>
<dbReference type="AlphaFoldDB" id="A0A1V1NY87"/>